<dbReference type="EMBL" id="KL198083">
    <property type="protein sequence ID" value="KDQ09008.1"/>
    <property type="molecule type" value="Genomic_DNA"/>
</dbReference>
<protein>
    <submittedName>
        <fullName evidence="2">Uncharacterized protein</fullName>
    </submittedName>
</protein>
<organism evidence="2 3">
    <name type="scientific">Botryobasidium botryosum (strain FD-172 SS1)</name>
    <dbReference type="NCBI Taxonomy" id="930990"/>
    <lineage>
        <taxon>Eukaryota</taxon>
        <taxon>Fungi</taxon>
        <taxon>Dikarya</taxon>
        <taxon>Basidiomycota</taxon>
        <taxon>Agaricomycotina</taxon>
        <taxon>Agaricomycetes</taxon>
        <taxon>Cantharellales</taxon>
        <taxon>Botryobasidiaceae</taxon>
        <taxon>Botryobasidium</taxon>
    </lineage>
</organism>
<keyword evidence="3" id="KW-1185">Reference proteome</keyword>
<dbReference type="InParanoid" id="A0A067LZW1"/>
<feature type="region of interest" description="Disordered" evidence="1">
    <location>
        <begin position="102"/>
        <end position="193"/>
    </location>
</feature>
<feature type="region of interest" description="Disordered" evidence="1">
    <location>
        <begin position="1"/>
        <end position="50"/>
    </location>
</feature>
<evidence type="ECO:0000256" key="1">
    <source>
        <dbReference type="SAM" id="MobiDB-lite"/>
    </source>
</evidence>
<reference evidence="3" key="1">
    <citation type="journal article" date="2014" name="Proc. Natl. Acad. Sci. U.S.A.">
        <title>Extensive sampling of basidiomycete genomes demonstrates inadequacy of the white-rot/brown-rot paradigm for wood decay fungi.</title>
        <authorList>
            <person name="Riley R."/>
            <person name="Salamov A.A."/>
            <person name="Brown D.W."/>
            <person name="Nagy L.G."/>
            <person name="Floudas D."/>
            <person name="Held B.W."/>
            <person name="Levasseur A."/>
            <person name="Lombard V."/>
            <person name="Morin E."/>
            <person name="Otillar R."/>
            <person name="Lindquist E.A."/>
            <person name="Sun H."/>
            <person name="LaButti K.M."/>
            <person name="Schmutz J."/>
            <person name="Jabbour D."/>
            <person name="Luo H."/>
            <person name="Baker S.E."/>
            <person name="Pisabarro A.G."/>
            <person name="Walton J.D."/>
            <person name="Blanchette R.A."/>
            <person name="Henrissat B."/>
            <person name="Martin F."/>
            <person name="Cullen D."/>
            <person name="Hibbett D.S."/>
            <person name="Grigoriev I.V."/>
        </authorList>
    </citation>
    <scope>NUCLEOTIDE SEQUENCE [LARGE SCALE GENOMIC DNA]</scope>
    <source>
        <strain evidence="3">FD-172 SS1</strain>
    </source>
</reference>
<sequence length="373" mass="41611">MAAQPPPIEEQPTRQTSHGYTHEHTNDRPARTKHPAPRPSSTSSTSSTYNLEHSPCLVHPSATTNHQVPITTGFCIHIPSCNYHFNDVPPSIKHPTAPLLAYSVEDPPHHTHPTQWSHTPNPREGDCRPGTSRTRLSSDYGHENGSKEMSLGLHASSTCPWSHSNRKKDSRTGEIVPTSPARHTRLSIGDNPDGHIFGPQAIWARISDDRLAVPSHKDDNGVLTRTLSVHKGDPHPSVSYTRALPHRDCEGQEIIFSSSDDGLGVRWLPERRYSRTTRRPESQTDLLINNNTDYHIPRPDALYSRESQVSTRATSPHEGDSHPSNLKQAHSHHDGESDDQSYGLIMSIDLRGCTARRFSQIAYAHRRLAGRQQ</sequence>
<name>A0A067LZW1_BOTB1</name>
<proteinExistence type="predicted"/>
<feature type="compositionally biased region" description="Basic and acidic residues" evidence="1">
    <location>
        <begin position="20"/>
        <end position="30"/>
    </location>
</feature>
<evidence type="ECO:0000313" key="3">
    <source>
        <dbReference type="Proteomes" id="UP000027195"/>
    </source>
</evidence>
<feature type="region of interest" description="Disordered" evidence="1">
    <location>
        <begin position="304"/>
        <end position="340"/>
    </location>
</feature>
<dbReference type="AlphaFoldDB" id="A0A067LZW1"/>
<feature type="compositionally biased region" description="Polar residues" evidence="1">
    <location>
        <begin position="305"/>
        <end position="314"/>
    </location>
</feature>
<gene>
    <name evidence="2" type="ORF">BOTBODRAFT_148374</name>
</gene>
<accession>A0A067LZW1</accession>
<evidence type="ECO:0000313" key="2">
    <source>
        <dbReference type="EMBL" id="KDQ09008.1"/>
    </source>
</evidence>
<dbReference type="Proteomes" id="UP000027195">
    <property type="component" value="Unassembled WGS sequence"/>
</dbReference>
<dbReference type="HOGENOM" id="CLU_741836_0_0_1"/>